<keyword evidence="3" id="KW-1185">Reference proteome</keyword>
<dbReference type="InterPro" id="IPR006675">
    <property type="entry name" value="HDIG_dom"/>
</dbReference>
<dbReference type="Pfam" id="PF01966">
    <property type="entry name" value="HD"/>
    <property type="match status" value="1"/>
</dbReference>
<reference evidence="2 3" key="1">
    <citation type="submission" date="2024-11" db="EMBL/GenBank/DDBJ databases">
        <authorList>
            <person name="Heng Y.C."/>
            <person name="Lim A.C.H."/>
            <person name="Lee J.K.Y."/>
            <person name="Kittelmann S."/>
        </authorList>
    </citation>
    <scope>NUCLEOTIDE SEQUENCE [LARGE SCALE GENOMIC DNA]</scope>
    <source>
        <strain evidence="2 3">WILCCON 0269</strain>
    </source>
</reference>
<dbReference type="EMBL" id="JBJHZX010000077">
    <property type="protein sequence ID" value="MFL0198663.1"/>
    <property type="molecule type" value="Genomic_DNA"/>
</dbReference>
<dbReference type="NCBIfam" id="TIGR00277">
    <property type="entry name" value="HDIG"/>
    <property type="match status" value="1"/>
</dbReference>
<dbReference type="SMART" id="SM00471">
    <property type="entry name" value="HDc"/>
    <property type="match status" value="1"/>
</dbReference>
<dbReference type="Gene3D" id="1.10.3210.10">
    <property type="entry name" value="Hypothetical protein af1432"/>
    <property type="match status" value="1"/>
</dbReference>
<protein>
    <submittedName>
        <fullName evidence="2">HD domain-containing protein</fullName>
    </submittedName>
</protein>
<dbReference type="InterPro" id="IPR006674">
    <property type="entry name" value="HD_domain"/>
</dbReference>
<dbReference type="Proteomes" id="UP001623660">
    <property type="component" value="Unassembled WGS sequence"/>
</dbReference>
<accession>A0ABW8SSQ8</accession>
<gene>
    <name evidence="2" type="ORF">ACJDU8_24365</name>
</gene>
<evidence type="ECO:0000259" key="1">
    <source>
        <dbReference type="SMART" id="SM00471"/>
    </source>
</evidence>
<dbReference type="RefSeq" id="WP_406794772.1">
    <property type="nucleotide sequence ID" value="NZ_JBJHZX010000077.1"/>
</dbReference>
<organism evidence="2 3">
    <name type="scientific">Candidatus Clostridium eludens</name>
    <dbReference type="NCBI Taxonomy" id="3381663"/>
    <lineage>
        <taxon>Bacteria</taxon>
        <taxon>Bacillati</taxon>
        <taxon>Bacillota</taxon>
        <taxon>Clostridia</taxon>
        <taxon>Eubacteriales</taxon>
        <taxon>Clostridiaceae</taxon>
        <taxon>Clostridium</taxon>
    </lineage>
</organism>
<proteinExistence type="predicted"/>
<feature type="domain" description="HD/PDEase" evidence="1">
    <location>
        <begin position="29"/>
        <end position="144"/>
    </location>
</feature>
<name>A0ABW8SSQ8_9CLOT</name>
<evidence type="ECO:0000313" key="3">
    <source>
        <dbReference type="Proteomes" id="UP001623660"/>
    </source>
</evidence>
<dbReference type="InterPro" id="IPR003607">
    <property type="entry name" value="HD/PDEase_dom"/>
</dbReference>
<evidence type="ECO:0000313" key="2">
    <source>
        <dbReference type="EMBL" id="MFL0198663.1"/>
    </source>
</evidence>
<comment type="caution">
    <text evidence="2">The sequence shown here is derived from an EMBL/GenBank/DDBJ whole genome shotgun (WGS) entry which is preliminary data.</text>
</comment>
<sequence>MNRVNTILNNQKFCKYLHRISQMEKHREFCKHDMCHLLDVARIAYIMVLENNIDIKKETIYAAALLHDIGKWMQYDNGISHELASAKLAEDILMECGFMKEEIQQILNIILSHRKKDPNNLINNIFYSSDKISRNCFDCKAISKCNWSEKKKNHSIKY</sequence>
<dbReference type="SUPFAM" id="SSF109604">
    <property type="entry name" value="HD-domain/PDEase-like"/>
    <property type="match status" value="1"/>
</dbReference>